<sequence length="250" mass="28507">MAEEESLDIIVAGLPRTGTMSLKAALEILGFGPCHHLLEPTFQISRLHRSAAALEEKDPQRRAKAFKDLYAGYKVALDLPGTACVDELSQIYPEAKVILTIRRDASLWLDSIKGLGFDVTTLWFRLVCFWVPGVISSSNMTRSWHDCCRTRFELQHIPSVELYKAHNDFVRKVIPPASLLEFDPSMGWEPLCTFLGKDIPDVPFPRRNDRTYLRNGLRAAVVTGVLVWLAIAWILRLYLKYLVDRFYLNI</sequence>
<dbReference type="PANTHER" id="PTHR36978">
    <property type="entry name" value="P-LOOP CONTAINING NUCLEOTIDE TRIPHOSPHATE HYDROLASE"/>
    <property type="match status" value="1"/>
</dbReference>
<keyword evidence="3" id="KW-1185">Reference proteome</keyword>
<protein>
    <recommendedName>
        <fullName evidence="4">P-loop containing nucleoside triphosphate hydrolase protein</fullName>
    </recommendedName>
</protein>
<evidence type="ECO:0008006" key="4">
    <source>
        <dbReference type="Google" id="ProtNLM"/>
    </source>
</evidence>
<evidence type="ECO:0000256" key="1">
    <source>
        <dbReference type="SAM" id="Phobius"/>
    </source>
</evidence>
<dbReference type="OrthoDB" id="408152at2759"/>
<dbReference type="SUPFAM" id="SSF52540">
    <property type="entry name" value="P-loop containing nucleoside triphosphate hydrolases"/>
    <property type="match status" value="1"/>
</dbReference>
<keyword evidence="1" id="KW-1133">Transmembrane helix</keyword>
<dbReference type="Proteomes" id="UP000829685">
    <property type="component" value="Unassembled WGS sequence"/>
</dbReference>
<feature type="transmembrane region" description="Helical" evidence="1">
    <location>
        <begin position="216"/>
        <end position="239"/>
    </location>
</feature>
<keyword evidence="1" id="KW-0472">Membrane</keyword>
<gene>
    <name evidence="2" type="ORF">JX265_005060</name>
</gene>
<comment type="caution">
    <text evidence="2">The sequence shown here is derived from an EMBL/GenBank/DDBJ whole genome shotgun (WGS) entry which is preliminary data.</text>
</comment>
<dbReference type="InterPro" id="IPR027417">
    <property type="entry name" value="P-loop_NTPase"/>
</dbReference>
<dbReference type="EMBL" id="JAFIMR010000010">
    <property type="protein sequence ID" value="KAI1873438.1"/>
    <property type="molecule type" value="Genomic_DNA"/>
</dbReference>
<dbReference type="Pfam" id="PF17784">
    <property type="entry name" value="Sulfotransfer_4"/>
    <property type="match status" value="1"/>
</dbReference>
<evidence type="ECO:0000313" key="2">
    <source>
        <dbReference type="EMBL" id="KAI1873438.1"/>
    </source>
</evidence>
<reference evidence="2" key="1">
    <citation type="submission" date="2021-03" db="EMBL/GenBank/DDBJ databases">
        <title>Revisited historic fungal species revealed as producer of novel bioactive compounds through whole genome sequencing and comparative genomics.</title>
        <authorList>
            <person name="Vignolle G.A."/>
            <person name="Hochenegger N."/>
            <person name="Mach R.L."/>
            <person name="Mach-Aigner A.R."/>
            <person name="Javad Rahimi M."/>
            <person name="Salim K.A."/>
            <person name="Chan C.M."/>
            <person name="Lim L.B.L."/>
            <person name="Cai F."/>
            <person name="Druzhinina I.S."/>
            <person name="U'Ren J.M."/>
            <person name="Derntl C."/>
        </authorList>
    </citation>
    <scope>NUCLEOTIDE SEQUENCE</scope>
    <source>
        <strain evidence="2">TUCIM 5799</strain>
    </source>
</reference>
<organism evidence="2 3">
    <name type="scientific">Neoarthrinium moseri</name>
    <dbReference type="NCBI Taxonomy" id="1658444"/>
    <lineage>
        <taxon>Eukaryota</taxon>
        <taxon>Fungi</taxon>
        <taxon>Dikarya</taxon>
        <taxon>Ascomycota</taxon>
        <taxon>Pezizomycotina</taxon>
        <taxon>Sordariomycetes</taxon>
        <taxon>Xylariomycetidae</taxon>
        <taxon>Amphisphaeriales</taxon>
        <taxon>Apiosporaceae</taxon>
        <taxon>Neoarthrinium</taxon>
    </lineage>
</organism>
<accession>A0A9P9WPM6</accession>
<dbReference type="AlphaFoldDB" id="A0A9P9WPM6"/>
<name>A0A9P9WPM6_9PEZI</name>
<keyword evidence="1" id="KW-0812">Transmembrane</keyword>
<proteinExistence type="predicted"/>
<dbReference type="PANTHER" id="PTHR36978:SF4">
    <property type="entry name" value="P-LOOP CONTAINING NUCLEOSIDE TRIPHOSPHATE HYDROLASE PROTEIN"/>
    <property type="match status" value="1"/>
</dbReference>
<dbReference type="InterPro" id="IPR040632">
    <property type="entry name" value="Sulfotransfer_4"/>
</dbReference>
<dbReference type="Gene3D" id="3.40.50.300">
    <property type="entry name" value="P-loop containing nucleotide triphosphate hydrolases"/>
    <property type="match status" value="1"/>
</dbReference>
<evidence type="ECO:0000313" key="3">
    <source>
        <dbReference type="Proteomes" id="UP000829685"/>
    </source>
</evidence>